<dbReference type="PANTHER" id="PTHR38648:SF1">
    <property type="entry name" value="FERTILIZATION-INFLUENCING MEMBRANE PROTEIN"/>
    <property type="match status" value="1"/>
</dbReference>
<feature type="transmembrane region" description="Helical" evidence="2">
    <location>
        <begin position="223"/>
        <end position="241"/>
    </location>
</feature>
<feature type="compositionally biased region" description="Basic and acidic residues" evidence="1">
    <location>
        <begin position="87"/>
        <end position="128"/>
    </location>
</feature>
<dbReference type="CTD" id="122173401"/>
<keyword evidence="2" id="KW-0472">Membrane</keyword>
<reference evidence="4" key="1">
    <citation type="submission" date="2025-08" db="UniProtKB">
        <authorList>
            <consortium name="RefSeq"/>
        </authorList>
    </citation>
    <scope>IDENTIFICATION</scope>
</reference>
<proteinExistence type="predicted"/>
<dbReference type="Proteomes" id="UP000694906">
    <property type="component" value="Unplaced"/>
</dbReference>
<sequence>MASRRRGAEEARLELQGPQQGTERARSPHPPALATLSVLGRVGRTQLRHLPLAEAARARGLRAAAPWRGKPATPRPGPRAQAQDAETPVRLDWGRDREGAPWSHASERLRCDITESQPERDEGDEGPRRMRLGPWLPMWVWLAALQAGGAGGKPTPEQREEGRRVLRPARTKALAPPVAPPRFVERPDFFDYPDSDQASLQAVAQFIGERPVQFVHSGSGPGLFHHILVGILVVAFFYLLFQFCIHVSCRQGA</sequence>
<dbReference type="AlphaFoldDB" id="A0AAX6PQG2"/>
<dbReference type="RefSeq" id="XP_004856332.1">
    <property type="nucleotide sequence ID" value="XM_004856275.2"/>
</dbReference>
<protein>
    <submittedName>
        <fullName evidence="4">Uncharacterized protein C16orf92 homolog</fullName>
    </submittedName>
</protein>
<dbReference type="InterPro" id="IPR038813">
    <property type="entry name" value="FIMP"/>
</dbReference>
<dbReference type="GO" id="GO:0007342">
    <property type="term" value="P:fusion of sperm to egg plasma membrane involved in single fertilization"/>
    <property type="evidence" value="ECO:0007669"/>
    <property type="project" value="InterPro"/>
</dbReference>
<keyword evidence="2" id="KW-0812">Transmembrane</keyword>
<name>A0AAX6PQG2_HETGA</name>
<evidence type="ECO:0000313" key="3">
    <source>
        <dbReference type="Proteomes" id="UP000694906"/>
    </source>
</evidence>
<organism evidence="3 4">
    <name type="scientific">Heterocephalus glaber</name>
    <name type="common">Naked mole rat</name>
    <dbReference type="NCBI Taxonomy" id="10181"/>
    <lineage>
        <taxon>Eukaryota</taxon>
        <taxon>Metazoa</taxon>
        <taxon>Chordata</taxon>
        <taxon>Craniata</taxon>
        <taxon>Vertebrata</taxon>
        <taxon>Euteleostomi</taxon>
        <taxon>Mammalia</taxon>
        <taxon>Eutheria</taxon>
        <taxon>Euarchontoglires</taxon>
        <taxon>Glires</taxon>
        <taxon>Rodentia</taxon>
        <taxon>Hystricomorpha</taxon>
        <taxon>Bathyergidae</taxon>
        <taxon>Heterocephalus</taxon>
    </lineage>
</organism>
<gene>
    <name evidence="4" type="primary">CUNH16orf92</name>
</gene>
<evidence type="ECO:0000313" key="4">
    <source>
        <dbReference type="RefSeq" id="XP_004856332.1"/>
    </source>
</evidence>
<evidence type="ECO:0000256" key="1">
    <source>
        <dbReference type="SAM" id="MobiDB-lite"/>
    </source>
</evidence>
<dbReference type="Pfam" id="PF17672">
    <property type="entry name" value="FIMP"/>
    <property type="match status" value="1"/>
</dbReference>
<feature type="compositionally biased region" description="Basic and acidic residues" evidence="1">
    <location>
        <begin position="1"/>
        <end position="13"/>
    </location>
</feature>
<dbReference type="KEGG" id="hgl:101703067"/>
<dbReference type="GeneID" id="101703067"/>
<accession>A0AAX6PQG2</accession>
<feature type="region of interest" description="Disordered" evidence="1">
    <location>
        <begin position="60"/>
        <end position="129"/>
    </location>
</feature>
<keyword evidence="3" id="KW-1185">Reference proteome</keyword>
<dbReference type="PANTHER" id="PTHR38648">
    <property type="entry name" value="RIKEN CDNA 4930451I11 GENE"/>
    <property type="match status" value="1"/>
</dbReference>
<feature type="region of interest" description="Disordered" evidence="1">
    <location>
        <begin position="1"/>
        <end position="31"/>
    </location>
</feature>
<keyword evidence="2" id="KW-1133">Transmembrane helix</keyword>
<evidence type="ECO:0000256" key="2">
    <source>
        <dbReference type="SAM" id="Phobius"/>
    </source>
</evidence>